<dbReference type="Proteomes" id="UP000315403">
    <property type="component" value="Unassembled WGS sequence"/>
</dbReference>
<reference evidence="2 3" key="1">
    <citation type="submission" date="2019-03" db="EMBL/GenBank/DDBJ databases">
        <title>New insights into Acidothiobacillus thiooxidans sulfur metabolism through coupled gene expression, solution geochemistry, microscopy and spectroscopy analyses.</title>
        <authorList>
            <person name="Camacho D."/>
            <person name="Frazao R."/>
            <person name="Fouillen A."/>
            <person name="Nanci A."/>
            <person name="Lang B.F."/>
            <person name="Apte S.C."/>
            <person name="Baron C."/>
            <person name="Warren L.A."/>
        </authorList>
    </citation>
    <scope>NUCLEOTIDE SEQUENCE [LARGE SCALE GENOMIC DNA]</scope>
    <source>
        <strain evidence="2 3">ATCC 19377</strain>
    </source>
</reference>
<dbReference type="InterPro" id="IPR053145">
    <property type="entry name" value="AB_hydrolase_Est10"/>
</dbReference>
<feature type="signal peptide" evidence="1">
    <location>
        <begin position="1"/>
        <end position="24"/>
    </location>
</feature>
<name>A0A543Q8B5_ACITH</name>
<proteinExistence type="predicted"/>
<organism evidence="2 3">
    <name type="scientific">Acidithiobacillus thiooxidans ATCC 19377</name>
    <dbReference type="NCBI Taxonomy" id="637390"/>
    <lineage>
        <taxon>Bacteria</taxon>
        <taxon>Pseudomonadati</taxon>
        <taxon>Pseudomonadota</taxon>
        <taxon>Acidithiobacillia</taxon>
        <taxon>Acidithiobacillales</taxon>
        <taxon>Acidithiobacillaceae</taxon>
        <taxon>Acidithiobacillus</taxon>
    </lineage>
</organism>
<feature type="chain" id="PRO_5022051888" evidence="1">
    <location>
        <begin position="25"/>
        <end position="570"/>
    </location>
</feature>
<accession>A0A543Q8B5</accession>
<dbReference type="EC" id="3.1.1.1" evidence="2"/>
<dbReference type="SUPFAM" id="SSF53474">
    <property type="entry name" value="alpha/beta-Hydrolases"/>
    <property type="match status" value="1"/>
</dbReference>
<dbReference type="RefSeq" id="WP_142088828.1">
    <property type="nucleotide sequence ID" value="NZ_SZUV01000001.1"/>
</dbReference>
<evidence type="ECO:0000256" key="1">
    <source>
        <dbReference type="SAM" id="SignalP"/>
    </source>
</evidence>
<dbReference type="PANTHER" id="PTHR43265">
    <property type="entry name" value="ESTERASE ESTD"/>
    <property type="match status" value="1"/>
</dbReference>
<gene>
    <name evidence="2" type="primary">estD</name>
    <name evidence="2" type="ORF">DLNHIDIE_02471</name>
</gene>
<dbReference type="EMBL" id="SZUV01000001">
    <property type="protein sequence ID" value="TQN52579.1"/>
    <property type="molecule type" value="Genomic_DNA"/>
</dbReference>
<keyword evidence="1" id="KW-0732">Signal</keyword>
<evidence type="ECO:0000313" key="3">
    <source>
        <dbReference type="Proteomes" id="UP000315403"/>
    </source>
</evidence>
<evidence type="ECO:0000313" key="2">
    <source>
        <dbReference type="EMBL" id="TQN52579.1"/>
    </source>
</evidence>
<sequence length="570" mass="63324">MLKPTASWIALFIFCVLISTAAQAETSNHWSFQLHGPDSVRGAEVLVQMRLISGWEINANTTIKQGLLILAHLHSNIRTRHDGSTIYYASEGSAEHGQGAYRLQLKVERRNISGKLQMNGQTKELNYHITSISPKVYMIGDNLVNGLQAMLYGLKGKSTHETVFFPLKDLWLDAVLQSGKQQQWLYGKQHITTLAVRLTLNKGGKPVAVETLWCTPHRHKLLGLIQGNVSIMRAGLAPFAQKIDTQENPLTSFFFSRSRNVKSIHLHLTSMGRDMAGVLTIPRFGPIYGAILLIGGSGPTNMDGNNPLGLHDYIYKQLAYDFATNGYAMLRYNKASISPAVEIKPPALTLQIYAEDAAAWFSIMEKQSSLHQLPMVLMGHSEGGLVALYAVHYGLIDPQKMVLLECPGAPLRKVLSSQMTYQAMLRGENTSIIHQINKNVAIMANHIQKAKGDTIHFNNEFLGQFPLAEIFMQPGFLPLFKSEFLANPENLITGINIPILIIQGDRDVQVLPWNGKRLQDANPEYATLLYISKMSHDLTTVSSSDILHPAPPGRRLDPAMIKSVISYLEN</sequence>
<dbReference type="AlphaFoldDB" id="A0A543Q8B5"/>
<keyword evidence="2" id="KW-0378">Hydrolase</keyword>
<dbReference type="Gene3D" id="3.40.50.1820">
    <property type="entry name" value="alpha/beta hydrolase"/>
    <property type="match status" value="1"/>
</dbReference>
<protein>
    <submittedName>
        <fullName evidence="2">Esterase EstD</fullName>
        <ecNumber evidence="2">3.1.1.1</ecNumber>
    </submittedName>
</protein>
<dbReference type="PANTHER" id="PTHR43265:SF1">
    <property type="entry name" value="ESTERASE ESTD"/>
    <property type="match status" value="1"/>
</dbReference>
<dbReference type="GO" id="GO:0106435">
    <property type="term" value="F:carboxylesterase activity"/>
    <property type="evidence" value="ECO:0007669"/>
    <property type="project" value="UniProtKB-EC"/>
</dbReference>
<comment type="caution">
    <text evidence="2">The sequence shown here is derived from an EMBL/GenBank/DDBJ whole genome shotgun (WGS) entry which is preliminary data.</text>
</comment>
<dbReference type="InterPro" id="IPR029058">
    <property type="entry name" value="AB_hydrolase_fold"/>
</dbReference>